<keyword evidence="11" id="KW-1185">Reference proteome</keyword>
<keyword evidence="2" id="KW-0813">Transport</keyword>
<name>A0ABQ5JQ88_9EUKA</name>
<evidence type="ECO:0000256" key="7">
    <source>
        <dbReference type="SAM" id="Phobius"/>
    </source>
</evidence>
<evidence type="ECO:0000256" key="4">
    <source>
        <dbReference type="ARBA" id="ARBA00022692"/>
    </source>
</evidence>
<protein>
    <submittedName>
        <fullName evidence="10">ABC transporter permease</fullName>
    </submittedName>
</protein>
<evidence type="ECO:0000313" key="10">
    <source>
        <dbReference type="EMBL" id="GKT13102.1"/>
    </source>
</evidence>
<sequence length="125" mass="13631">MPNFWLGLMLILFFSVNLGWLPSSGSESFMHIILPAFTLGTGSAAIITRMTRSSMLEVIRQDFIRTARAKGVAEKKVINKHALKNALIPVITVVGLQFGYLLGGAVLTETVFSWPGVGRLLVEAI</sequence>
<evidence type="ECO:0000256" key="2">
    <source>
        <dbReference type="ARBA" id="ARBA00022448"/>
    </source>
</evidence>
<feature type="chain" id="PRO_5046889392" evidence="8">
    <location>
        <begin position="20"/>
        <end position="125"/>
    </location>
</feature>
<dbReference type="InterPro" id="IPR035906">
    <property type="entry name" value="MetI-like_sf"/>
</dbReference>
<keyword evidence="5 7" id="KW-1133">Transmembrane helix</keyword>
<feature type="transmembrane region" description="Helical" evidence="7">
    <location>
        <begin position="86"/>
        <end position="107"/>
    </location>
</feature>
<dbReference type="PROSITE" id="PS50928">
    <property type="entry name" value="ABC_TM1"/>
    <property type="match status" value="1"/>
</dbReference>
<evidence type="ECO:0000256" key="3">
    <source>
        <dbReference type="ARBA" id="ARBA00022475"/>
    </source>
</evidence>
<evidence type="ECO:0000259" key="9">
    <source>
        <dbReference type="PROSITE" id="PS50928"/>
    </source>
</evidence>
<dbReference type="Gene3D" id="1.10.3720.10">
    <property type="entry name" value="MetI-like"/>
    <property type="match status" value="1"/>
</dbReference>
<accession>A0ABQ5JQ88</accession>
<proteinExistence type="predicted"/>
<dbReference type="CDD" id="cd06261">
    <property type="entry name" value="TM_PBP2"/>
    <property type="match status" value="1"/>
</dbReference>
<organism evidence="10 11">
    <name type="scientific">Aduncisulcus paluster</name>
    <dbReference type="NCBI Taxonomy" id="2918883"/>
    <lineage>
        <taxon>Eukaryota</taxon>
        <taxon>Metamonada</taxon>
        <taxon>Carpediemonas-like organisms</taxon>
        <taxon>Aduncisulcus</taxon>
    </lineage>
</organism>
<keyword evidence="6 7" id="KW-0472">Membrane</keyword>
<dbReference type="SUPFAM" id="SSF161098">
    <property type="entry name" value="MetI-like"/>
    <property type="match status" value="1"/>
</dbReference>
<evidence type="ECO:0000313" key="11">
    <source>
        <dbReference type="Proteomes" id="UP001057375"/>
    </source>
</evidence>
<comment type="subcellular location">
    <subcellularLocation>
        <location evidence="1">Cell membrane</location>
        <topology evidence="1">Multi-pass membrane protein</topology>
    </subcellularLocation>
</comment>
<reference evidence="10" key="1">
    <citation type="submission" date="2022-03" db="EMBL/GenBank/DDBJ databases">
        <title>Draft genome sequence of Aduncisulcus paluster, a free-living microaerophilic Fornicata.</title>
        <authorList>
            <person name="Yuyama I."/>
            <person name="Kume K."/>
            <person name="Tamura T."/>
            <person name="Inagaki Y."/>
            <person name="Hashimoto T."/>
        </authorList>
    </citation>
    <scope>NUCLEOTIDE SEQUENCE</scope>
    <source>
        <strain evidence="10">NY0171</strain>
    </source>
</reference>
<keyword evidence="3" id="KW-1003">Cell membrane</keyword>
<evidence type="ECO:0000256" key="8">
    <source>
        <dbReference type="SAM" id="SignalP"/>
    </source>
</evidence>
<gene>
    <name evidence="10" type="ORF">ADUPG1_003932</name>
</gene>
<dbReference type="EMBL" id="BQXS01005590">
    <property type="protein sequence ID" value="GKT13102.1"/>
    <property type="molecule type" value="Genomic_DNA"/>
</dbReference>
<evidence type="ECO:0000256" key="1">
    <source>
        <dbReference type="ARBA" id="ARBA00004651"/>
    </source>
</evidence>
<dbReference type="Pfam" id="PF00528">
    <property type="entry name" value="BPD_transp_1"/>
    <property type="match status" value="1"/>
</dbReference>
<comment type="caution">
    <text evidence="10">The sequence shown here is derived from an EMBL/GenBank/DDBJ whole genome shotgun (WGS) entry which is preliminary data.</text>
</comment>
<feature type="signal peptide" evidence="8">
    <location>
        <begin position="1"/>
        <end position="19"/>
    </location>
</feature>
<feature type="non-terminal residue" evidence="10">
    <location>
        <position position="125"/>
    </location>
</feature>
<dbReference type="Proteomes" id="UP001057375">
    <property type="component" value="Unassembled WGS sequence"/>
</dbReference>
<feature type="domain" description="ABC transmembrane type-1" evidence="9">
    <location>
        <begin position="1"/>
        <end position="125"/>
    </location>
</feature>
<keyword evidence="4 7" id="KW-0812">Transmembrane</keyword>
<evidence type="ECO:0000256" key="5">
    <source>
        <dbReference type="ARBA" id="ARBA00022989"/>
    </source>
</evidence>
<dbReference type="PANTHER" id="PTHR43163">
    <property type="entry name" value="DIPEPTIDE TRANSPORT SYSTEM PERMEASE PROTEIN DPPB-RELATED"/>
    <property type="match status" value="1"/>
</dbReference>
<feature type="transmembrane region" description="Helical" evidence="7">
    <location>
        <begin position="28"/>
        <end position="47"/>
    </location>
</feature>
<evidence type="ECO:0000256" key="6">
    <source>
        <dbReference type="ARBA" id="ARBA00023136"/>
    </source>
</evidence>
<keyword evidence="8" id="KW-0732">Signal</keyword>
<dbReference type="InterPro" id="IPR000515">
    <property type="entry name" value="MetI-like"/>
</dbReference>
<dbReference type="PANTHER" id="PTHR43163:SF6">
    <property type="entry name" value="DIPEPTIDE TRANSPORT SYSTEM PERMEASE PROTEIN DPPB-RELATED"/>
    <property type="match status" value="1"/>
</dbReference>